<dbReference type="PROSITE" id="PS51186">
    <property type="entry name" value="GNAT"/>
    <property type="match status" value="1"/>
</dbReference>
<feature type="compositionally biased region" description="Basic and acidic residues" evidence="1">
    <location>
        <begin position="170"/>
        <end position="179"/>
    </location>
</feature>
<comment type="caution">
    <text evidence="3">The sequence shown here is derived from an EMBL/GenBank/DDBJ whole genome shotgun (WGS) entry which is preliminary data.</text>
</comment>
<accession>A0A4S5ERS3</accession>
<dbReference type="Proteomes" id="UP000305282">
    <property type="component" value="Unassembled WGS sequence"/>
</dbReference>
<evidence type="ECO:0000313" key="3">
    <source>
        <dbReference type="EMBL" id="THJ74893.1"/>
    </source>
</evidence>
<dbReference type="RefSeq" id="WP_136447728.1">
    <property type="nucleotide sequence ID" value="NZ_SSXH01000157.1"/>
</dbReference>
<keyword evidence="4" id="KW-1185">Reference proteome</keyword>
<evidence type="ECO:0000256" key="1">
    <source>
        <dbReference type="SAM" id="MobiDB-lite"/>
    </source>
</evidence>
<proteinExistence type="predicted"/>
<dbReference type="Pfam" id="PF13508">
    <property type="entry name" value="Acetyltransf_7"/>
    <property type="match status" value="1"/>
</dbReference>
<dbReference type="InterPro" id="IPR016181">
    <property type="entry name" value="Acyl_CoA_acyltransferase"/>
</dbReference>
<feature type="region of interest" description="Disordered" evidence="1">
    <location>
        <begin position="159"/>
        <end position="179"/>
    </location>
</feature>
<organism evidence="3 4">
    <name type="scientific">Candidatus Frankia alpina</name>
    <dbReference type="NCBI Taxonomy" id="2699483"/>
    <lineage>
        <taxon>Bacteria</taxon>
        <taxon>Bacillati</taxon>
        <taxon>Actinomycetota</taxon>
        <taxon>Actinomycetes</taxon>
        <taxon>Frankiales</taxon>
        <taxon>Frankiaceae</taxon>
        <taxon>Frankia</taxon>
    </lineage>
</organism>
<dbReference type="GO" id="GO:0016747">
    <property type="term" value="F:acyltransferase activity, transferring groups other than amino-acyl groups"/>
    <property type="evidence" value="ECO:0007669"/>
    <property type="project" value="InterPro"/>
</dbReference>
<protein>
    <submittedName>
        <fullName evidence="3">N-acetyltransferase</fullName>
    </submittedName>
</protein>
<sequence>MMIRRETTRDVAAIRTVVGAAFARPVEPDRLPAEVALVDELRAGAAWIPALSLVATNAADDIVGHVLCTRATIGATPVLALAPLGVRPDHQRRGVGHALMHAVLGAADALDEPLVGLLGDPGYYSRFGFRPADEGGVIAPQPAWGAHFQVRTLARAAGSAIPRHSIGSEPTRRKLPEQN</sequence>
<dbReference type="InterPro" id="IPR000182">
    <property type="entry name" value="GNAT_dom"/>
</dbReference>
<gene>
    <name evidence="3" type="ORF">E7Y31_08705</name>
</gene>
<name>A0A4S5ERS3_9ACTN</name>
<evidence type="ECO:0000259" key="2">
    <source>
        <dbReference type="PROSITE" id="PS51186"/>
    </source>
</evidence>
<dbReference type="OrthoDB" id="9797178at2"/>
<reference evidence="3 4" key="1">
    <citation type="submission" date="2019-04" db="EMBL/GenBank/DDBJ databases">
        <title>Draft genome sequences for three unisolated Alnus-infective Frankia Sp+ strains, AgTrS, AiOr and AvVan, the first sequenced Frankia strains able to sporulate in-planta.</title>
        <authorList>
            <person name="Bethencourt L."/>
            <person name="Vautrin F."/>
            <person name="Taib N."/>
            <person name="Dubost A."/>
            <person name="Castro-Garcia L."/>
            <person name="Imbaud O."/>
            <person name="Abrouk D."/>
            <person name="Fournier P."/>
            <person name="Briolay J."/>
            <person name="Nguyen A."/>
            <person name="Normand P."/>
            <person name="Fernandez M.P."/>
            <person name="Brochier-Armanet C."/>
            <person name="Herrera-Belaroussi A."/>
        </authorList>
    </citation>
    <scope>NUCLEOTIDE SEQUENCE [LARGE SCALE GENOMIC DNA]</scope>
    <source>
        <strain evidence="3 4">AvVan</strain>
    </source>
</reference>
<dbReference type="AlphaFoldDB" id="A0A4S5ERS3"/>
<feature type="domain" description="N-acetyltransferase" evidence="2">
    <location>
        <begin position="1"/>
        <end position="151"/>
    </location>
</feature>
<dbReference type="Gene3D" id="3.40.630.30">
    <property type="match status" value="1"/>
</dbReference>
<dbReference type="CDD" id="cd04301">
    <property type="entry name" value="NAT_SF"/>
    <property type="match status" value="1"/>
</dbReference>
<keyword evidence="3" id="KW-0808">Transferase</keyword>
<dbReference type="SUPFAM" id="SSF55729">
    <property type="entry name" value="Acyl-CoA N-acyltransferases (Nat)"/>
    <property type="match status" value="1"/>
</dbReference>
<evidence type="ECO:0000313" key="4">
    <source>
        <dbReference type="Proteomes" id="UP000305282"/>
    </source>
</evidence>
<dbReference type="EMBL" id="SSXH01000157">
    <property type="protein sequence ID" value="THJ74893.1"/>
    <property type="molecule type" value="Genomic_DNA"/>
</dbReference>